<proteinExistence type="inferred from homology"/>
<dbReference type="PROSITE" id="PS50926">
    <property type="entry name" value="TRAM"/>
    <property type="match status" value="1"/>
</dbReference>
<feature type="binding site" evidence="4">
    <location>
        <position position="366"/>
    </location>
    <ligand>
        <name>S-adenosyl-L-methionine</name>
        <dbReference type="ChEBI" id="CHEBI:59789"/>
    </ligand>
</feature>
<evidence type="ECO:0000256" key="4">
    <source>
        <dbReference type="PROSITE-ProRule" id="PRU01024"/>
    </source>
</evidence>
<feature type="active site" description="Nucleophile" evidence="4">
    <location>
        <position position="393"/>
    </location>
</feature>
<dbReference type="InterPro" id="IPR010280">
    <property type="entry name" value="U5_MeTrfase_fam"/>
</dbReference>
<dbReference type="Pfam" id="PF01938">
    <property type="entry name" value="TRAM"/>
    <property type="match status" value="1"/>
</dbReference>
<dbReference type="FunFam" id="3.40.50.150:FF:000009">
    <property type="entry name" value="23S rRNA (Uracil(1939)-C(5))-methyltransferase RlmD"/>
    <property type="match status" value="1"/>
</dbReference>
<evidence type="ECO:0000313" key="6">
    <source>
        <dbReference type="EMBL" id="CAL59363.1"/>
    </source>
</evidence>
<dbReference type="Pfam" id="PF05958">
    <property type="entry name" value="tRNA_U5-meth_tr"/>
    <property type="match status" value="1"/>
</dbReference>
<dbReference type="InterPro" id="IPR012340">
    <property type="entry name" value="NA-bd_OB-fold"/>
</dbReference>
<feature type="binding site" evidence="4">
    <location>
        <position position="321"/>
    </location>
    <ligand>
        <name>S-adenosyl-L-methionine</name>
        <dbReference type="ChEBI" id="CHEBI:59789"/>
    </ligand>
</feature>
<reference evidence="7" key="1">
    <citation type="journal article" date="2007" name="PLoS Genet.">
        <title>Being pathogenic, plastic, and sexual while living with a nearly minimal bacterial genome.</title>
        <authorList>
            <person name="Sirand-Pugnet P."/>
            <person name="Lartigue C."/>
            <person name="Marenda M."/>
            <person name="Jacob D."/>
            <person name="Barre A."/>
            <person name="Barbe V."/>
            <person name="Schenowitz C."/>
            <person name="Mangenot S."/>
            <person name="Couloux A."/>
            <person name="Segurens B."/>
            <person name="de Daruvar A."/>
            <person name="Blanchard A."/>
            <person name="Citti C."/>
        </authorList>
    </citation>
    <scope>NUCLEOTIDE SEQUENCE [LARGE SCALE GENOMIC DNA]</scope>
    <source>
        <strain evidence="7">PG2</strain>
    </source>
</reference>
<dbReference type="KEGG" id="maa:MAG6630"/>
<keyword evidence="3 4" id="KW-0949">S-adenosyl-L-methionine</keyword>
<dbReference type="EMBL" id="CU179680">
    <property type="protein sequence ID" value="CAL59363.1"/>
    <property type="molecule type" value="Genomic_DNA"/>
</dbReference>
<keyword evidence="2 4" id="KW-0808">Transferase</keyword>
<feature type="binding site" evidence="4">
    <location>
        <position position="271"/>
    </location>
    <ligand>
        <name>S-adenosyl-L-methionine</name>
        <dbReference type="ChEBI" id="CHEBI:59789"/>
    </ligand>
</feature>
<keyword evidence="7" id="KW-1185">Reference proteome</keyword>
<dbReference type="PANTHER" id="PTHR11061">
    <property type="entry name" value="RNA M5U METHYLTRANSFERASE"/>
    <property type="match status" value="1"/>
</dbReference>
<dbReference type="CDD" id="cd02440">
    <property type="entry name" value="AdoMet_MTases"/>
    <property type="match status" value="1"/>
</dbReference>
<accession>A5IZA4</accession>
<comment type="similarity">
    <text evidence="4">Belongs to the class I-like SAM-binding methyltransferase superfamily. RNA M5U methyltransferase family.</text>
</comment>
<dbReference type="PROSITE" id="PS51687">
    <property type="entry name" value="SAM_MT_RNA_M5U"/>
    <property type="match status" value="1"/>
</dbReference>
<dbReference type="NCBIfam" id="TIGR00479">
    <property type="entry name" value="rumA"/>
    <property type="match status" value="1"/>
</dbReference>
<feature type="domain" description="TRAM" evidence="5">
    <location>
        <begin position="2"/>
        <end position="61"/>
    </location>
</feature>
<evidence type="ECO:0000256" key="3">
    <source>
        <dbReference type="ARBA" id="ARBA00022691"/>
    </source>
</evidence>
<dbReference type="Gene3D" id="3.40.50.150">
    <property type="entry name" value="Vaccinia Virus protein VP39"/>
    <property type="match status" value="1"/>
</dbReference>
<evidence type="ECO:0000256" key="1">
    <source>
        <dbReference type="ARBA" id="ARBA00022603"/>
    </source>
</evidence>
<name>A5IZA4_MYCAP</name>
<dbReference type="HOGENOM" id="CLU_014689_8_1_14"/>
<gene>
    <name evidence="6" type="ordered locus">MAG6630</name>
</gene>
<evidence type="ECO:0000256" key="2">
    <source>
        <dbReference type="ARBA" id="ARBA00022679"/>
    </source>
</evidence>
<dbReference type="Gene3D" id="2.40.50.1070">
    <property type="match status" value="1"/>
</dbReference>
<dbReference type="AlphaFoldDB" id="A5IZA4"/>
<organism evidence="6 7">
    <name type="scientific">Mycoplasmopsis agalactiae (strain NCTC 10123 / CIP 59.7 / PG2)</name>
    <name type="common">Mycoplasma agalactiae</name>
    <dbReference type="NCBI Taxonomy" id="347257"/>
    <lineage>
        <taxon>Bacteria</taxon>
        <taxon>Bacillati</taxon>
        <taxon>Mycoplasmatota</taxon>
        <taxon>Mycoplasmoidales</taxon>
        <taxon>Metamycoplasmataceae</taxon>
        <taxon>Mycoplasmopsis</taxon>
    </lineage>
</organism>
<dbReference type="InterPro" id="IPR029063">
    <property type="entry name" value="SAM-dependent_MTases_sf"/>
</dbReference>
<dbReference type="Gene3D" id="2.40.50.140">
    <property type="entry name" value="Nucleic acid-binding proteins"/>
    <property type="match status" value="1"/>
</dbReference>
<dbReference type="GO" id="GO:0070475">
    <property type="term" value="P:rRNA base methylation"/>
    <property type="evidence" value="ECO:0007669"/>
    <property type="project" value="TreeGrafter"/>
</dbReference>
<keyword evidence="1 4" id="KW-0489">Methyltransferase</keyword>
<dbReference type="InterPro" id="IPR002792">
    <property type="entry name" value="TRAM_dom"/>
</dbReference>
<dbReference type="GO" id="GO:0070041">
    <property type="term" value="F:rRNA (uridine-C5-)-methyltransferase activity"/>
    <property type="evidence" value="ECO:0007669"/>
    <property type="project" value="TreeGrafter"/>
</dbReference>
<evidence type="ECO:0000313" key="7">
    <source>
        <dbReference type="Proteomes" id="UP000007065"/>
    </source>
</evidence>
<feature type="binding site" evidence="4">
    <location>
        <position position="300"/>
    </location>
    <ligand>
        <name>S-adenosyl-L-methionine</name>
        <dbReference type="ChEBI" id="CHEBI:59789"/>
    </ligand>
</feature>
<sequence length="446" mass="51492">MKLQNNTVVKNVIAVDHSYEGLGTVKTDDYPIFVENLLPGERADILIKKANSKFAFAKVIKRYNESTKRIKVVNEKLMESGSAPLANISYSNQLEFKENFVKQLFKRNIHYTDILPILKSDYEWRYRNKLLLFTKNVQNTIKIGLYEKNSHNLIEQDSYDLVSNEAENVLIWLSKNINKYDCFKNVKNALTSITLRESYVNKKIMLYFTASKAFDLSKQFVNDIAKEFENIETIMVIVNDKVVYSYLSEKSYLIDKIGKFSFKYNWNSFFQINSNQTEKLYLLLLDNLNLDKSKVVLDAYCGIGTISLFLAQKAKKVYGLEIVKEAVINAKENALDNSIYNTEFISGDVIKTIDSINEKIDTVVVDPPRSGLSSEFLNKIIDIKPEEIGYISCNPHTMCRDIDQLIKAGYELSFLRPCDMFSQTYHIEMVAVLKLKDAKRTIRKDH</sequence>
<protein>
    <submittedName>
        <fullName evidence="6">Hypothetical RNA methyltransferase</fullName>
    </submittedName>
</protein>
<dbReference type="SUPFAM" id="SSF50249">
    <property type="entry name" value="Nucleic acid-binding proteins"/>
    <property type="match status" value="1"/>
</dbReference>
<dbReference type="RefSeq" id="WP_011949816.1">
    <property type="nucleotide sequence ID" value="NC_009497.1"/>
</dbReference>
<dbReference type="SUPFAM" id="SSF53335">
    <property type="entry name" value="S-adenosyl-L-methionine-dependent methyltransferases"/>
    <property type="match status" value="1"/>
</dbReference>
<evidence type="ECO:0000259" key="5">
    <source>
        <dbReference type="PROSITE" id="PS50926"/>
    </source>
</evidence>
<dbReference type="PANTHER" id="PTHR11061:SF30">
    <property type="entry name" value="TRNA (URACIL(54)-C(5))-METHYLTRANSFERASE"/>
    <property type="match status" value="1"/>
</dbReference>
<dbReference type="GeneID" id="93358388"/>
<dbReference type="STRING" id="347257.MAG6630"/>
<dbReference type="Proteomes" id="UP000007065">
    <property type="component" value="Chromosome"/>
</dbReference>